<reference evidence="1" key="1">
    <citation type="submission" date="2020-05" db="EMBL/GenBank/DDBJ databases">
        <authorList>
            <person name="Chiriac C."/>
            <person name="Salcher M."/>
            <person name="Ghai R."/>
            <person name="Kavagutti S V."/>
        </authorList>
    </citation>
    <scope>NUCLEOTIDE SEQUENCE</scope>
</reference>
<sequence>MVRYSVGGHWTPTIPGVICQQCGCSFTAHSKTQRYCSRQCVGAARMAARNMTERTCPTCEKVWLGWPKNPSRYCSKDCMYEGMGWSKRDDRDCAHCGTAFHPNRDDRSYCSRACADEGKKSSVPCVCPQCGDTFEKEPSRKDITCSFACKSAYYIRDRSPSWAGGKVLQNERLSRRIDRDGYASKYEGEHRLIAARELGRPISRGELVICLDRNNENMVPANLFLVPSQKEWGFIRNGAVEWPSESNLTHLRSKPYVRPDVILTLHEWENGKRRESDKGKPITRHPQADEIIKRRKAGASVRELADEFGGSFSQMSVILKKRL</sequence>
<protein>
    <recommendedName>
        <fullName evidence="2">HNH nuclease domain-containing protein</fullName>
    </recommendedName>
</protein>
<gene>
    <name evidence="1" type="ORF">UFOVP368_31</name>
</gene>
<proteinExistence type="predicted"/>
<evidence type="ECO:0000313" key="1">
    <source>
        <dbReference type="EMBL" id="CAB5222761.1"/>
    </source>
</evidence>
<dbReference type="EMBL" id="LR798303">
    <property type="protein sequence ID" value="CAB5222761.1"/>
    <property type="molecule type" value="Genomic_DNA"/>
</dbReference>
<evidence type="ECO:0008006" key="2">
    <source>
        <dbReference type="Google" id="ProtNLM"/>
    </source>
</evidence>
<accession>A0A6J7WXM9</accession>
<name>A0A6J7WXM9_9CAUD</name>
<organism evidence="1">
    <name type="scientific">uncultured Caudovirales phage</name>
    <dbReference type="NCBI Taxonomy" id="2100421"/>
    <lineage>
        <taxon>Viruses</taxon>
        <taxon>Duplodnaviria</taxon>
        <taxon>Heunggongvirae</taxon>
        <taxon>Uroviricota</taxon>
        <taxon>Caudoviricetes</taxon>
        <taxon>Peduoviridae</taxon>
        <taxon>Maltschvirus</taxon>
        <taxon>Maltschvirus maltsch</taxon>
    </lineage>
</organism>